<evidence type="ECO:0000259" key="15">
    <source>
        <dbReference type="PROSITE" id="PS50110"/>
    </source>
</evidence>
<evidence type="ECO:0000256" key="1">
    <source>
        <dbReference type="ARBA" id="ARBA00000085"/>
    </source>
</evidence>
<feature type="domain" description="Response regulatory" evidence="15">
    <location>
        <begin position="448"/>
        <end position="564"/>
    </location>
</feature>
<proteinExistence type="inferred from homology"/>
<dbReference type="eggNOG" id="COG0745">
    <property type="taxonomic scope" value="Bacteria"/>
</dbReference>
<dbReference type="PROSITE" id="PS50110">
    <property type="entry name" value="RESPONSE_REGULATORY"/>
    <property type="match status" value="1"/>
</dbReference>
<keyword evidence="8" id="KW-0067">ATP-binding</keyword>
<dbReference type="PRINTS" id="PR00344">
    <property type="entry name" value="BCTRLSENSOR"/>
</dbReference>
<evidence type="ECO:0000256" key="13">
    <source>
        <dbReference type="PROSITE-ProRule" id="PRU00169"/>
    </source>
</evidence>
<dbReference type="InterPro" id="IPR004358">
    <property type="entry name" value="Sig_transdc_His_kin-like_C"/>
</dbReference>
<dbReference type="InterPro" id="IPR029016">
    <property type="entry name" value="GAF-like_dom_sf"/>
</dbReference>
<dbReference type="SUPFAM" id="SSF55874">
    <property type="entry name" value="ATPase domain of HSP90 chaperone/DNA topoisomerase II/histidine kinase"/>
    <property type="match status" value="1"/>
</dbReference>
<evidence type="ECO:0000256" key="3">
    <source>
        <dbReference type="ARBA" id="ARBA00012438"/>
    </source>
</evidence>
<comment type="catalytic activity">
    <reaction evidence="1">
        <text>ATP + protein L-histidine = ADP + protein N-phospho-L-histidine.</text>
        <dbReference type="EC" id="2.7.13.3"/>
    </reaction>
</comment>
<dbReference type="InterPro" id="IPR036890">
    <property type="entry name" value="HATPase_C_sf"/>
</dbReference>
<dbReference type="Gene3D" id="3.30.450.40">
    <property type="match status" value="1"/>
</dbReference>
<feature type="modified residue" description="4-aspartylphosphate" evidence="13">
    <location>
        <position position="497"/>
    </location>
</feature>
<comment type="subunit">
    <text evidence="10">At low DSF concentrations, interacts with RpfF.</text>
</comment>
<dbReference type="PROSITE" id="PS50109">
    <property type="entry name" value="HIS_KIN"/>
    <property type="match status" value="1"/>
</dbReference>
<dbReference type="PANTHER" id="PTHR45339:SF1">
    <property type="entry name" value="HYBRID SIGNAL TRANSDUCTION HISTIDINE KINASE J"/>
    <property type="match status" value="1"/>
</dbReference>
<dbReference type="SMART" id="SM00448">
    <property type="entry name" value="REC"/>
    <property type="match status" value="1"/>
</dbReference>
<dbReference type="FunFam" id="3.30.565.10:FF:000010">
    <property type="entry name" value="Sensor histidine kinase RcsC"/>
    <property type="match status" value="1"/>
</dbReference>
<dbReference type="Gene3D" id="3.40.50.2300">
    <property type="match status" value="1"/>
</dbReference>
<dbReference type="Pfam" id="PF01590">
    <property type="entry name" value="GAF"/>
    <property type="match status" value="1"/>
</dbReference>
<evidence type="ECO:0000256" key="5">
    <source>
        <dbReference type="ARBA" id="ARBA00022679"/>
    </source>
</evidence>
<dbReference type="Pfam" id="PF00512">
    <property type="entry name" value="HisKA"/>
    <property type="match status" value="1"/>
</dbReference>
<dbReference type="SUPFAM" id="SSF52172">
    <property type="entry name" value="CheY-like"/>
    <property type="match status" value="1"/>
</dbReference>
<evidence type="ECO:0000256" key="9">
    <source>
        <dbReference type="ARBA" id="ARBA00023012"/>
    </source>
</evidence>
<dbReference type="AlphaFoldDB" id="K9WHY5"/>
<evidence type="ECO:0000256" key="2">
    <source>
        <dbReference type="ARBA" id="ARBA00006402"/>
    </source>
</evidence>
<evidence type="ECO:0000256" key="12">
    <source>
        <dbReference type="ARBA" id="ARBA00074306"/>
    </source>
</evidence>
<evidence type="ECO:0000256" key="8">
    <source>
        <dbReference type="ARBA" id="ARBA00022840"/>
    </source>
</evidence>
<organism evidence="16 17">
    <name type="scientific">Allocoleopsis franciscana PCC 7113</name>
    <dbReference type="NCBI Taxonomy" id="1173027"/>
    <lineage>
        <taxon>Bacteria</taxon>
        <taxon>Bacillati</taxon>
        <taxon>Cyanobacteriota</taxon>
        <taxon>Cyanophyceae</taxon>
        <taxon>Coleofasciculales</taxon>
        <taxon>Coleofasciculaceae</taxon>
        <taxon>Allocoleopsis</taxon>
        <taxon>Allocoleopsis franciscana</taxon>
    </lineage>
</organism>
<evidence type="ECO:0000256" key="11">
    <source>
        <dbReference type="ARBA" id="ARBA00068150"/>
    </source>
</evidence>
<feature type="domain" description="Histidine kinase" evidence="14">
    <location>
        <begin position="195"/>
        <end position="422"/>
    </location>
</feature>
<dbReference type="InterPro" id="IPR003594">
    <property type="entry name" value="HATPase_dom"/>
</dbReference>
<dbReference type="Gene3D" id="3.30.565.10">
    <property type="entry name" value="Histidine kinase-like ATPase, C-terminal domain"/>
    <property type="match status" value="1"/>
</dbReference>
<keyword evidence="6" id="KW-0547">Nucleotide-binding</keyword>
<dbReference type="CDD" id="cd17546">
    <property type="entry name" value="REC_hyHK_CKI1_RcsC-like"/>
    <property type="match status" value="1"/>
</dbReference>
<evidence type="ECO:0000256" key="7">
    <source>
        <dbReference type="ARBA" id="ARBA00022777"/>
    </source>
</evidence>
<dbReference type="RefSeq" id="WP_015184156.1">
    <property type="nucleotide sequence ID" value="NC_019738.1"/>
</dbReference>
<evidence type="ECO:0000313" key="17">
    <source>
        <dbReference type="Proteomes" id="UP000010471"/>
    </source>
</evidence>
<gene>
    <name evidence="16" type="ORF">Mic7113_4322</name>
</gene>
<dbReference type="CDD" id="cd00082">
    <property type="entry name" value="HisKA"/>
    <property type="match status" value="1"/>
</dbReference>
<dbReference type="KEGG" id="mic:Mic7113_4322"/>
<protein>
    <recommendedName>
        <fullName evidence="12">Circadian input-output histidine kinase CikA</fullName>
        <ecNumber evidence="3">2.7.13.3</ecNumber>
    </recommendedName>
    <alternativeName>
        <fullName evidence="11">Sensory/regulatory protein RpfC</fullName>
    </alternativeName>
</protein>
<accession>K9WHY5</accession>
<dbReference type="Pfam" id="PF00072">
    <property type="entry name" value="Response_reg"/>
    <property type="match status" value="1"/>
</dbReference>
<dbReference type="GO" id="GO:0000155">
    <property type="term" value="F:phosphorelay sensor kinase activity"/>
    <property type="evidence" value="ECO:0007669"/>
    <property type="project" value="InterPro"/>
</dbReference>
<dbReference type="InterPro" id="IPR001789">
    <property type="entry name" value="Sig_transdc_resp-reg_receiver"/>
</dbReference>
<dbReference type="SUPFAM" id="SSF47384">
    <property type="entry name" value="Homodimeric domain of signal transducing histidine kinase"/>
    <property type="match status" value="1"/>
</dbReference>
<evidence type="ECO:0000256" key="4">
    <source>
        <dbReference type="ARBA" id="ARBA00022553"/>
    </source>
</evidence>
<evidence type="ECO:0000313" key="16">
    <source>
        <dbReference type="EMBL" id="AFZ20020.1"/>
    </source>
</evidence>
<dbReference type="EC" id="2.7.13.3" evidence="3"/>
<sequence length="655" mass="73242">MANQQLISQKETERLNALRRYEILDTPPDGAFDRITSIAARLFKVPIAIVSLVDSDRIWFKSHHGLDVEQIERTPGLCASAILSDEIYAITDASKDLRSLTNPLVVGEMGLRFYAAAPLRTHDGHNLGTLCVIDQKSRSISSEEMSILTDLAAVIMDEIELRLGAKKVDQLNIELAKAKEAAEVANVAKSTFIANMSHELRSPLNVILGFTQLMTKSSTLAPEQRENLSIIARSGEHLLTLINQVLDLSKIEAGRTTLNETNFDLHRLLDDLEDMFQLKADERHLQLVFERNSDIPQYVRTDEVKLRQILINLLNNAIKFTQEGGVCLRVKRQTSNDETEENISQFKLNFEIEDTGYGICQDDLEAIFEAFVQSQTGKQAQEGTGLGLPIARKFVQLMDGEITVSSEVGHGTIFNFDISISPADTANPEPKLATRQVIALEPNQPRYRILIVDDKWSNRHLLMKLLSPLGFELKEASNGKEAIEVWDTWEPHLIWMDMRMPILDGYEATKQIKGISKGQATAIIALTASTLEEDRAIVLSAGCDGFVRKPFREADIWDAMNKHIGVRYIYDEPANELHSTPLDFDALTPTTLNALPASWIAELHQAVAAADSELAFSLIEQLEAKDTTLAKVLSKLVSDFEFDRIEGWIAQILNQ</sequence>
<reference evidence="16 17" key="1">
    <citation type="submission" date="2012-06" db="EMBL/GenBank/DDBJ databases">
        <title>Finished chromosome of genome of Microcoleus sp. PCC 7113.</title>
        <authorList>
            <consortium name="US DOE Joint Genome Institute"/>
            <person name="Gugger M."/>
            <person name="Coursin T."/>
            <person name="Rippka R."/>
            <person name="Tandeau De Marsac N."/>
            <person name="Huntemann M."/>
            <person name="Wei C.-L."/>
            <person name="Han J."/>
            <person name="Detter J.C."/>
            <person name="Han C."/>
            <person name="Tapia R."/>
            <person name="Chen A."/>
            <person name="Kyrpides N."/>
            <person name="Mavromatis K."/>
            <person name="Markowitz V."/>
            <person name="Szeto E."/>
            <person name="Ivanova N."/>
            <person name="Pagani I."/>
            <person name="Pati A."/>
            <person name="Goodwin L."/>
            <person name="Nordberg H.P."/>
            <person name="Cantor M.N."/>
            <person name="Hua S.X."/>
            <person name="Woyke T."/>
            <person name="Kerfeld C.A."/>
        </authorList>
    </citation>
    <scope>NUCLEOTIDE SEQUENCE [LARGE SCALE GENOMIC DNA]</scope>
    <source>
        <strain evidence="16 17">PCC 7113</strain>
    </source>
</reference>
<keyword evidence="9" id="KW-0902">Two-component regulatory system</keyword>
<keyword evidence="7 16" id="KW-0418">Kinase</keyword>
<dbReference type="PANTHER" id="PTHR45339">
    <property type="entry name" value="HYBRID SIGNAL TRANSDUCTION HISTIDINE KINASE J"/>
    <property type="match status" value="1"/>
</dbReference>
<evidence type="ECO:0000259" key="14">
    <source>
        <dbReference type="PROSITE" id="PS50109"/>
    </source>
</evidence>
<keyword evidence="17" id="KW-1185">Reference proteome</keyword>
<dbReference type="Pfam" id="PF02518">
    <property type="entry name" value="HATPase_c"/>
    <property type="match status" value="1"/>
</dbReference>
<dbReference type="InterPro" id="IPR036097">
    <property type="entry name" value="HisK_dim/P_sf"/>
</dbReference>
<dbReference type="SMART" id="SM00388">
    <property type="entry name" value="HisKA"/>
    <property type="match status" value="1"/>
</dbReference>
<dbReference type="SUPFAM" id="SSF55781">
    <property type="entry name" value="GAF domain-like"/>
    <property type="match status" value="1"/>
</dbReference>
<dbReference type="InterPro" id="IPR003661">
    <property type="entry name" value="HisK_dim/P_dom"/>
</dbReference>
<dbReference type="SMART" id="SM00065">
    <property type="entry name" value="GAF"/>
    <property type="match status" value="1"/>
</dbReference>
<evidence type="ECO:0000256" key="10">
    <source>
        <dbReference type="ARBA" id="ARBA00064003"/>
    </source>
</evidence>
<dbReference type="eggNOG" id="COG2205">
    <property type="taxonomic scope" value="Bacteria"/>
</dbReference>
<dbReference type="SMART" id="SM00387">
    <property type="entry name" value="HATPase_c"/>
    <property type="match status" value="1"/>
</dbReference>
<dbReference type="PATRIC" id="fig|1173027.3.peg.4776"/>
<dbReference type="InterPro" id="IPR011006">
    <property type="entry name" value="CheY-like_superfamily"/>
</dbReference>
<dbReference type="GO" id="GO:0005524">
    <property type="term" value="F:ATP binding"/>
    <property type="evidence" value="ECO:0007669"/>
    <property type="project" value="UniProtKB-KW"/>
</dbReference>
<dbReference type="Proteomes" id="UP000010471">
    <property type="component" value="Chromosome"/>
</dbReference>
<keyword evidence="4 13" id="KW-0597">Phosphoprotein</keyword>
<dbReference type="InterPro" id="IPR003018">
    <property type="entry name" value="GAF"/>
</dbReference>
<keyword evidence="5" id="KW-0808">Transferase</keyword>
<name>K9WHY5_9CYAN</name>
<dbReference type="STRING" id="1173027.Mic7113_4322"/>
<dbReference type="OrthoDB" id="567946at2"/>
<dbReference type="InterPro" id="IPR005467">
    <property type="entry name" value="His_kinase_dom"/>
</dbReference>
<dbReference type="HOGENOM" id="CLU_000445_114_15_3"/>
<comment type="similarity">
    <text evidence="2">In the N-terminal section; belongs to the phytochrome family.</text>
</comment>
<dbReference type="FunFam" id="1.10.287.130:FF:000002">
    <property type="entry name" value="Two-component osmosensing histidine kinase"/>
    <property type="match status" value="1"/>
</dbReference>
<dbReference type="EMBL" id="CP003630">
    <property type="protein sequence ID" value="AFZ20020.1"/>
    <property type="molecule type" value="Genomic_DNA"/>
</dbReference>
<dbReference type="CDD" id="cd16922">
    <property type="entry name" value="HATPase_EvgS-ArcB-TorS-like"/>
    <property type="match status" value="1"/>
</dbReference>
<dbReference type="Gene3D" id="1.10.287.130">
    <property type="match status" value="1"/>
</dbReference>
<evidence type="ECO:0000256" key="6">
    <source>
        <dbReference type="ARBA" id="ARBA00022741"/>
    </source>
</evidence>